<evidence type="ECO:0000313" key="1">
    <source>
        <dbReference type="EMBL" id="MFH6983260.1"/>
    </source>
</evidence>
<evidence type="ECO:0000313" key="2">
    <source>
        <dbReference type="Proteomes" id="UP001610063"/>
    </source>
</evidence>
<protein>
    <submittedName>
        <fullName evidence="1">Uncharacterized protein</fullName>
    </submittedName>
</protein>
<comment type="caution">
    <text evidence="1">The sequence shown here is derived from an EMBL/GenBank/DDBJ whole genome shotgun (WGS) entry which is preliminary data.</text>
</comment>
<dbReference type="RefSeq" id="WP_159585356.1">
    <property type="nucleotide sequence ID" value="NZ_JBIPKE010000014.1"/>
</dbReference>
<dbReference type="Proteomes" id="UP001610063">
    <property type="component" value="Unassembled WGS sequence"/>
</dbReference>
<sequence length="116" mass="13541">MSEVLVRREEMIFETENGSLSQSDATERFQLAFHQEELSFRVCELITFKRKLQAIDLPAMLMSENQDVEVLHMPHCDRLFVLTIQNILELKELLAGAFAMLELNSVIHRQLVRRPL</sequence>
<name>A0ABW7N6M4_9BACT</name>
<gene>
    <name evidence="1" type="ORF">ACHKAR_07420</name>
</gene>
<organism evidence="1 2">
    <name type="scientific">Marinoscillum luteum</name>
    <dbReference type="NCBI Taxonomy" id="861051"/>
    <lineage>
        <taxon>Bacteria</taxon>
        <taxon>Pseudomonadati</taxon>
        <taxon>Bacteroidota</taxon>
        <taxon>Cytophagia</taxon>
        <taxon>Cytophagales</taxon>
        <taxon>Reichenbachiellaceae</taxon>
        <taxon>Marinoscillum</taxon>
    </lineage>
</organism>
<proteinExistence type="predicted"/>
<reference evidence="1 2" key="1">
    <citation type="journal article" date="2013" name="Int. J. Syst. Evol. Microbiol.">
        <title>Marinoscillum luteum sp. nov., isolated from marine sediment.</title>
        <authorList>
            <person name="Cha I.T."/>
            <person name="Park S.J."/>
            <person name="Kim S.J."/>
            <person name="Kim J.G."/>
            <person name="Jung M.Y."/>
            <person name="Shin K.S."/>
            <person name="Kwon K.K."/>
            <person name="Yang S.H."/>
            <person name="Seo Y.S."/>
            <person name="Rhee S.K."/>
        </authorList>
    </citation>
    <scope>NUCLEOTIDE SEQUENCE [LARGE SCALE GENOMIC DNA]</scope>
    <source>
        <strain evidence="1 2">KCTC 23939</strain>
    </source>
</reference>
<accession>A0ABW7N6M4</accession>
<dbReference type="EMBL" id="JBIPKE010000014">
    <property type="protein sequence ID" value="MFH6983260.1"/>
    <property type="molecule type" value="Genomic_DNA"/>
</dbReference>
<keyword evidence="2" id="KW-1185">Reference proteome</keyword>